<dbReference type="PANTHER" id="PTHR31272:SF4">
    <property type="entry name" value="CYTOCHROME C-TYPE BIOGENESIS PROTEIN HI_1454-RELATED"/>
    <property type="match status" value="1"/>
</dbReference>
<keyword evidence="5 6" id="KW-0472">Membrane</keyword>
<dbReference type="PATRIC" id="fig|1126833.4.peg.5060"/>
<sequence length="231" mass="23814">MTWIAAFTAGLFSFLSPCVLPLVPAFLSHLTGSAVSGGKIGAGKAVLLLRSLCFITGFSIVFVTLGASTTLAGQWLGAHRIVVSQASGFIIVLFGLYMAGLLHLKLPGWSLTGGAVARLPKGMTASLLTGIAFAAGWTPCVGLPLASILLLAGAAETMRDGIGYLTVYSLGMGVPFLAAALVLSYSLAAVKSVNRYIPLFTRINGFVLIVAGAALVTGQWGLASAWLNRVL</sequence>
<dbReference type="PANTHER" id="PTHR31272">
    <property type="entry name" value="CYTOCHROME C-TYPE BIOGENESIS PROTEIN HI_1454-RELATED"/>
    <property type="match status" value="1"/>
</dbReference>
<organism evidence="8 9">
    <name type="scientific">Paenibacillus beijingensis</name>
    <dbReference type="NCBI Taxonomy" id="1126833"/>
    <lineage>
        <taxon>Bacteria</taxon>
        <taxon>Bacillati</taxon>
        <taxon>Bacillota</taxon>
        <taxon>Bacilli</taxon>
        <taxon>Bacillales</taxon>
        <taxon>Paenibacillaceae</taxon>
        <taxon>Paenibacillus</taxon>
    </lineage>
</organism>
<dbReference type="AlphaFoldDB" id="A0A0D5NSR6"/>
<keyword evidence="9" id="KW-1185">Reference proteome</keyword>
<accession>A0A0D5NSR6</accession>
<evidence type="ECO:0000313" key="9">
    <source>
        <dbReference type="Proteomes" id="UP000032633"/>
    </source>
</evidence>
<protein>
    <recommendedName>
        <fullName evidence="7">Cytochrome C biogenesis protein transmembrane domain-containing protein</fullName>
    </recommendedName>
</protein>
<reference evidence="9" key="2">
    <citation type="submission" date="2015-03" db="EMBL/GenBank/DDBJ databases">
        <title>Genome sequence of Paenibacillus beijingensis strain DSM 24997T.</title>
        <authorList>
            <person name="Kwak Y."/>
            <person name="Shin J.-H."/>
        </authorList>
    </citation>
    <scope>NUCLEOTIDE SEQUENCE [LARGE SCALE GENOMIC DNA]</scope>
    <source>
        <strain evidence="9">DSM 24997</strain>
    </source>
</reference>
<proteinExistence type="inferred from homology"/>
<feature type="domain" description="Cytochrome C biogenesis protein transmembrane" evidence="7">
    <location>
        <begin position="4"/>
        <end position="183"/>
    </location>
</feature>
<feature type="transmembrane region" description="Helical" evidence="6">
    <location>
        <begin position="164"/>
        <end position="185"/>
    </location>
</feature>
<dbReference type="STRING" id="1126833.VN24_23015"/>
<comment type="subcellular location">
    <subcellularLocation>
        <location evidence="1">Membrane</location>
        <topology evidence="1">Multi-pass membrane protein</topology>
    </subcellularLocation>
</comment>
<dbReference type="HOGENOM" id="CLU_053225_2_0_9"/>
<evidence type="ECO:0000256" key="6">
    <source>
        <dbReference type="SAM" id="Phobius"/>
    </source>
</evidence>
<name>A0A0D5NSR6_9BACL</name>
<keyword evidence="4 6" id="KW-1133">Transmembrane helix</keyword>
<evidence type="ECO:0000256" key="1">
    <source>
        <dbReference type="ARBA" id="ARBA00004141"/>
    </source>
</evidence>
<feature type="transmembrane region" description="Helical" evidence="6">
    <location>
        <begin position="45"/>
        <end position="69"/>
    </location>
</feature>
<feature type="transmembrane region" description="Helical" evidence="6">
    <location>
        <begin position="205"/>
        <end position="227"/>
    </location>
</feature>
<evidence type="ECO:0000256" key="5">
    <source>
        <dbReference type="ARBA" id="ARBA00023136"/>
    </source>
</evidence>
<dbReference type="KEGG" id="pbj:VN24_23015"/>
<feature type="transmembrane region" description="Helical" evidence="6">
    <location>
        <begin position="124"/>
        <end position="152"/>
    </location>
</feature>
<gene>
    <name evidence="8" type="ORF">VN24_23015</name>
</gene>
<dbReference type="Pfam" id="PF02683">
    <property type="entry name" value="DsbD_TM"/>
    <property type="match status" value="1"/>
</dbReference>
<evidence type="ECO:0000313" key="8">
    <source>
        <dbReference type="EMBL" id="AJY77958.1"/>
    </source>
</evidence>
<dbReference type="Proteomes" id="UP000032633">
    <property type="component" value="Chromosome"/>
</dbReference>
<dbReference type="InterPro" id="IPR051790">
    <property type="entry name" value="Cytochrome_c-biogenesis_DsbD"/>
</dbReference>
<evidence type="ECO:0000259" key="7">
    <source>
        <dbReference type="Pfam" id="PF02683"/>
    </source>
</evidence>
<dbReference type="GO" id="GO:0016020">
    <property type="term" value="C:membrane"/>
    <property type="evidence" value="ECO:0007669"/>
    <property type="project" value="UniProtKB-SubCell"/>
</dbReference>
<evidence type="ECO:0000256" key="3">
    <source>
        <dbReference type="ARBA" id="ARBA00022692"/>
    </source>
</evidence>
<evidence type="ECO:0000256" key="4">
    <source>
        <dbReference type="ARBA" id="ARBA00022989"/>
    </source>
</evidence>
<keyword evidence="3 6" id="KW-0812">Transmembrane</keyword>
<comment type="similarity">
    <text evidence="2">Belongs to the DsbD family.</text>
</comment>
<dbReference type="InterPro" id="IPR003834">
    <property type="entry name" value="Cyt_c_assmbl_TM_dom"/>
</dbReference>
<feature type="transmembrane region" description="Helical" evidence="6">
    <location>
        <begin position="81"/>
        <end position="104"/>
    </location>
</feature>
<reference evidence="8 9" key="1">
    <citation type="journal article" date="2015" name="J. Biotechnol.">
        <title>Complete genome sequence of Paenibacillus beijingensis 7188(T) (=DSM 24997(T)), a novel rhizobacterium from jujube garden soil.</title>
        <authorList>
            <person name="Kwak Y."/>
            <person name="Shin J.H."/>
        </authorList>
    </citation>
    <scope>NUCLEOTIDE SEQUENCE [LARGE SCALE GENOMIC DNA]</scope>
    <source>
        <strain evidence="8 9">DSM 24997</strain>
    </source>
</reference>
<evidence type="ECO:0000256" key="2">
    <source>
        <dbReference type="ARBA" id="ARBA00006143"/>
    </source>
</evidence>
<dbReference type="GO" id="GO:0017004">
    <property type="term" value="P:cytochrome complex assembly"/>
    <property type="evidence" value="ECO:0007669"/>
    <property type="project" value="InterPro"/>
</dbReference>
<dbReference type="EMBL" id="CP011058">
    <property type="protein sequence ID" value="AJY77958.1"/>
    <property type="molecule type" value="Genomic_DNA"/>
</dbReference>